<feature type="signal peptide" evidence="1">
    <location>
        <begin position="1"/>
        <end position="21"/>
    </location>
</feature>
<evidence type="ECO:0000313" key="3">
    <source>
        <dbReference type="Proteomes" id="UP001162162"/>
    </source>
</evidence>
<dbReference type="Proteomes" id="UP001162162">
    <property type="component" value="Unassembled WGS sequence"/>
</dbReference>
<feature type="chain" id="PRO_5043877460" evidence="1">
    <location>
        <begin position="22"/>
        <end position="60"/>
    </location>
</feature>
<evidence type="ECO:0000256" key="1">
    <source>
        <dbReference type="SAM" id="SignalP"/>
    </source>
</evidence>
<keyword evidence="1" id="KW-0732">Signal</keyword>
<protein>
    <submittedName>
        <fullName evidence="2">Uncharacterized protein</fullName>
    </submittedName>
</protein>
<comment type="caution">
    <text evidence="2">The sequence shown here is derived from an EMBL/GenBank/DDBJ whole genome shotgun (WGS) entry which is preliminary data.</text>
</comment>
<proteinExistence type="predicted"/>
<keyword evidence="3" id="KW-1185">Reference proteome</keyword>
<gene>
    <name evidence="2" type="ORF">NQ318_012766</name>
</gene>
<reference evidence="2" key="1">
    <citation type="journal article" date="2023" name="Insect Mol. Biol.">
        <title>Genome sequencing provides insights into the evolution of gene families encoding plant cell wall-degrading enzymes in longhorned beetles.</title>
        <authorList>
            <person name="Shin N.R."/>
            <person name="Okamura Y."/>
            <person name="Kirsch R."/>
            <person name="Pauchet Y."/>
        </authorList>
    </citation>
    <scope>NUCLEOTIDE SEQUENCE</scope>
    <source>
        <strain evidence="2">AMC_N1</strain>
    </source>
</reference>
<evidence type="ECO:0000313" key="2">
    <source>
        <dbReference type="EMBL" id="KAJ8950686.1"/>
    </source>
</evidence>
<accession>A0AAV8YHG7</accession>
<dbReference type="EMBL" id="JAPWTK010000096">
    <property type="protein sequence ID" value="KAJ8950686.1"/>
    <property type="molecule type" value="Genomic_DNA"/>
</dbReference>
<sequence length="60" mass="6837">MMVDFNIYLLLLLIYPSLISTEYYDLYECNTPLLEDNRAVLTATSSMNGRGPKNAILYGK</sequence>
<dbReference type="AlphaFoldDB" id="A0AAV8YHG7"/>
<name>A0AAV8YHG7_9CUCU</name>
<organism evidence="2 3">
    <name type="scientific">Aromia moschata</name>
    <dbReference type="NCBI Taxonomy" id="1265417"/>
    <lineage>
        <taxon>Eukaryota</taxon>
        <taxon>Metazoa</taxon>
        <taxon>Ecdysozoa</taxon>
        <taxon>Arthropoda</taxon>
        <taxon>Hexapoda</taxon>
        <taxon>Insecta</taxon>
        <taxon>Pterygota</taxon>
        <taxon>Neoptera</taxon>
        <taxon>Endopterygota</taxon>
        <taxon>Coleoptera</taxon>
        <taxon>Polyphaga</taxon>
        <taxon>Cucujiformia</taxon>
        <taxon>Chrysomeloidea</taxon>
        <taxon>Cerambycidae</taxon>
        <taxon>Cerambycinae</taxon>
        <taxon>Callichromatini</taxon>
        <taxon>Aromia</taxon>
    </lineage>
</organism>